<keyword evidence="3" id="KW-1185">Reference proteome</keyword>
<proteinExistence type="predicted"/>
<feature type="non-terminal residue" evidence="2">
    <location>
        <position position="1"/>
    </location>
</feature>
<dbReference type="AlphaFoldDB" id="X6MN04"/>
<feature type="compositionally biased region" description="Basic and acidic residues" evidence="1">
    <location>
        <begin position="86"/>
        <end position="125"/>
    </location>
</feature>
<feature type="region of interest" description="Disordered" evidence="1">
    <location>
        <begin position="1"/>
        <end position="20"/>
    </location>
</feature>
<feature type="compositionally biased region" description="Low complexity" evidence="1">
    <location>
        <begin position="1"/>
        <end position="13"/>
    </location>
</feature>
<evidence type="ECO:0000256" key="1">
    <source>
        <dbReference type="SAM" id="MobiDB-lite"/>
    </source>
</evidence>
<sequence>NSSLNELPNPNNEMNDQDFDIKNAYASVDLSSGSRKTKRFSPTPVDGKQLKSSTSILKLKKEKKIENKNEIYNEKKSTPVNSQNSWEKKPEKQQKENTKRNEETSKIDKSKKPIKTKKQEKSEKKMKTKFHNFELKLLSCKKLSSICRRLFKHQQEYEQQQEEEEQTSDVDYEDLIGTINSGAKCILCRRDLHAKQHSFNNQQDKFQIAGYESCWVEISCPGQKKSIMFCSFYRNNNLNILNSELLMSRFAQPPKPPDHSEEMDGHYEYVEDVIASAIEKQK</sequence>
<gene>
    <name evidence="2" type="ORF">RFI_22318</name>
</gene>
<organism evidence="2 3">
    <name type="scientific">Reticulomyxa filosa</name>
    <dbReference type="NCBI Taxonomy" id="46433"/>
    <lineage>
        <taxon>Eukaryota</taxon>
        <taxon>Sar</taxon>
        <taxon>Rhizaria</taxon>
        <taxon>Retaria</taxon>
        <taxon>Foraminifera</taxon>
        <taxon>Monothalamids</taxon>
        <taxon>Reticulomyxidae</taxon>
        <taxon>Reticulomyxa</taxon>
    </lineage>
</organism>
<feature type="compositionally biased region" description="Basic and acidic residues" evidence="1">
    <location>
        <begin position="63"/>
        <end position="77"/>
    </location>
</feature>
<comment type="caution">
    <text evidence="2">The sequence shown here is derived from an EMBL/GenBank/DDBJ whole genome shotgun (WGS) entry which is preliminary data.</text>
</comment>
<name>X6MN04_RETFI</name>
<evidence type="ECO:0000313" key="2">
    <source>
        <dbReference type="EMBL" id="ETO15046.1"/>
    </source>
</evidence>
<dbReference type="EMBL" id="ASPP01019517">
    <property type="protein sequence ID" value="ETO15046.1"/>
    <property type="molecule type" value="Genomic_DNA"/>
</dbReference>
<dbReference type="Proteomes" id="UP000023152">
    <property type="component" value="Unassembled WGS sequence"/>
</dbReference>
<reference evidence="2 3" key="1">
    <citation type="journal article" date="2013" name="Curr. Biol.">
        <title>The Genome of the Foraminiferan Reticulomyxa filosa.</title>
        <authorList>
            <person name="Glockner G."/>
            <person name="Hulsmann N."/>
            <person name="Schleicher M."/>
            <person name="Noegel A.A."/>
            <person name="Eichinger L."/>
            <person name="Gallinger C."/>
            <person name="Pawlowski J."/>
            <person name="Sierra R."/>
            <person name="Euteneuer U."/>
            <person name="Pillet L."/>
            <person name="Moustafa A."/>
            <person name="Platzer M."/>
            <person name="Groth M."/>
            <person name="Szafranski K."/>
            <person name="Schliwa M."/>
        </authorList>
    </citation>
    <scope>NUCLEOTIDE SEQUENCE [LARGE SCALE GENOMIC DNA]</scope>
</reference>
<accession>X6MN04</accession>
<evidence type="ECO:0000313" key="3">
    <source>
        <dbReference type="Proteomes" id="UP000023152"/>
    </source>
</evidence>
<protein>
    <submittedName>
        <fullName evidence="2">Uncharacterized protein</fullName>
    </submittedName>
</protein>
<feature type="region of interest" description="Disordered" evidence="1">
    <location>
        <begin position="28"/>
        <end position="126"/>
    </location>
</feature>